<feature type="domain" description="Aromatic amino acid beta-eliminating lyase/threonine aldolase" evidence="6">
    <location>
        <begin position="27"/>
        <end position="310"/>
    </location>
</feature>
<evidence type="ECO:0000256" key="4">
    <source>
        <dbReference type="ARBA" id="ARBA00023239"/>
    </source>
</evidence>
<keyword evidence="3" id="KW-0663">Pyridoxal phosphate</keyword>
<dbReference type="NCBIfam" id="NF041359">
    <property type="entry name" value="GntG_guanitoxin"/>
    <property type="match status" value="1"/>
</dbReference>
<dbReference type="InterPro" id="IPR023603">
    <property type="entry name" value="Low_specificity_L-TA-like"/>
</dbReference>
<evidence type="ECO:0000259" key="6">
    <source>
        <dbReference type="Pfam" id="PF01212"/>
    </source>
</evidence>
<proteinExistence type="inferred from homology"/>
<evidence type="ECO:0000313" key="7">
    <source>
        <dbReference type="EMBL" id="SHM63999.1"/>
    </source>
</evidence>
<reference evidence="8" key="1">
    <citation type="submission" date="2016-11" db="EMBL/GenBank/DDBJ databases">
        <authorList>
            <person name="Varghese N."/>
            <person name="Submissions S."/>
        </authorList>
    </citation>
    <scope>NUCLEOTIDE SEQUENCE [LARGE SCALE GENOMIC DNA]</scope>
    <source>
        <strain evidence="8">DSM 18802</strain>
    </source>
</reference>
<evidence type="ECO:0000256" key="3">
    <source>
        <dbReference type="ARBA" id="ARBA00022898"/>
    </source>
</evidence>
<dbReference type="PIRSF" id="PIRSF017617">
    <property type="entry name" value="Thr_aldolase"/>
    <property type="match status" value="1"/>
</dbReference>
<dbReference type="InterPro" id="IPR001597">
    <property type="entry name" value="ArAA_b-elim_lyase/Thr_aldolase"/>
</dbReference>
<dbReference type="PANTHER" id="PTHR48097:SF9">
    <property type="entry name" value="L-THREONINE ALDOLASE"/>
    <property type="match status" value="1"/>
</dbReference>
<feature type="modified residue" description="N6-(pyridoxal phosphate)lysine" evidence="5">
    <location>
        <position position="223"/>
    </location>
</feature>
<protein>
    <submittedName>
        <fullName evidence="7">L-threonine aldolase</fullName>
    </submittedName>
</protein>
<comment type="cofactor">
    <cofactor evidence="1">
        <name>pyridoxal 5'-phosphate</name>
        <dbReference type="ChEBI" id="CHEBI:597326"/>
    </cofactor>
</comment>
<dbReference type="GO" id="GO:0006567">
    <property type="term" value="P:L-threonine catabolic process"/>
    <property type="evidence" value="ECO:0007669"/>
    <property type="project" value="TreeGrafter"/>
</dbReference>
<dbReference type="GO" id="GO:0005829">
    <property type="term" value="C:cytosol"/>
    <property type="evidence" value="ECO:0007669"/>
    <property type="project" value="TreeGrafter"/>
</dbReference>
<sequence>MAVLNIPASGCFCSLSKREKDMEKFIDLRSDTVTLPTQEMREAMYRAEVGDDVYGEDPTVKKLEEMAAEITGKEAAMFVTSGTQGNQVSIMTHTHPGDEIILEEKSHIFTYEVGGIGYLAGVQTRTIPGKKGVMDPSEIEAAIREDDIHFPKTSLICVENTHNRAGGTVIPLNVLKWTYEIAQNHGIPVHLDGARIFNAAIYLGVPVKEIAKFADSVMFCLSKGLCAPVGSIVAGSREFIKRARKFRKMLGGGLRQAGILAAAGIVALEKMVGRLKEDHENARLLAEGLNAIPGIFIDMETVQTNIVICDISGFKINASEFAKRLLKKGIKINGGSGYLVRFVTHYGIEKKDILKAIEAVKEVAEEIL</sequence>
<dbReference type="InterPro" id="IPR015422">
    <property type="entry name" value="PyrdxlP-dep_Trfase_small"/>
</dbReference>
<dbReference type="GO" id="GO:0008732">
    <property type="term" value="F:L-allo-threonine aldolase activity"/>
    <property type="evidence" value="ECO:0007669"/>
    <property type="project" value="TreeGrafter"/>
</dbReference>
<dbReference type="NCBIfam" id="NF007825">
    <property type="entry name" value="PRK10534.1"/>
    <property type="match status" value="1"/>
</dbReference>
<dbReference type="SUPFAM" id="SSF53383">
    <property type="entry name" value="PLP-dependent transferases"/>
    <property type="match status" value="1"/>
</dbReference>
<dbReference type="CDD" id="cd06502">
    <property type="entry name" value="TA_like"/>
    <property type="match status" value="1"/>
</dbReference>
<accession>A0A1M7KFE8</accession>
<name>A0A1M7KFE8_9FIRM</name>
<dbReference type="EMBL" id="FRCR01000008">
    <property type="protein sequence ID" value="SHM63999.1"/>
    <property type="molecule type" value="Genomic_DNA"/>
</dbReference>
<dbReference type="Pfam" id="PF01212">
    <property type="entry name" value="Beta_elim_lyase"/>
    <property type="match status" value="1"/>
</dbReference>
<organism evidence="7 8">
    <name type="scientific">Caldanaerovirga acetigignens</name>
    <dbReference type="NCBI Taxonomy" id="447595"/>
    <lineage>
        <taxon>Bacteria</taxon>
        <taxon>Bacillati</taxon>
        <taxon>Bacillota</taxon>
        <taxon>Clostridia</taxon>
        <taxon>Thermosediminibacterales</taxon>
        <taxon>Thermosediminibacteraceae</taxon>
        <taxon>Caldanaerovirga</taxon>
    </lineage>
</organism>
<gene>
    <name evidence="7" type="ORF">SAMN05660826_01551</name>
</gene>
<evidence type="ECO:0000256" key="5">
    <source>
        <dbReference type="PIRSR" id="PIRSR017617-1"/>
    </source>
</evidence>
<dbReference type="Proteomes" id="UP000184375">
    <property type="component" value="Unassembled WGS sequence"/>
</dbReference>
<dbReference type="Gene3D" id="3.40.640.10">
    <property type="entry name" value="Type I PLP-dependent aspartate aminotransferase-like (Major domain)"/>
    <property type="match status" value="1"/>
</dbReference>
<dbReference type="AlphaFoldDB" id="A0A1M7KFE8"/>
<dbReference type="GO" id="GO:0006545">
    <property type="term" value="P:glycine biosynthetic process"/>
    <property type="evidence" value="ECO:0007669"/>
    <property type="project" value="TreeGrafter"/>
</dbReference>
<keyword evidence="8" id="KW-1185">Reference proteome</keyword>
<keyword evidence="4" id="KW-0456">Lyase</keyword>
<dbReference type="SMR" id="A0A1M7KFE8"/>
<evidence type="ECO:0000256" key="1">
    <source>
        <dbReference type="ARBA" id="ARBA00001933"/>
    </source>
</evidence>
<dbReference type="Gene3D" id="3.90.1150.10">
    <property type="entry name" value="Aspartate Aminotransferase, domain 1"/>
    <property type="match status" value="1"/>
</dbReference>
<dbReference type="InterPro" id="IPR015424">
    <property type="entry name" value="PyrdxlP-dep_Trfase"/>
</dbReference>
<dbReference type="STRING" id="447595.SAMN05660826_01551"/>
<evidence type="ECO:0000256" key="2">
    <source>
        <dbReference type="ARBA" id="ARBA00006966"/>
    </source>
</evidence>
<dbReference type="FunFam" id="3.40.640.10:FF:000030">
    <property type="entry name" value="Low-specificity L-threonine aldolase"/>
    <property type="match status" value="1"/>
</dbReference>
<dbReference type="FunFam" id="3.90.1150.10:FF:000041">
    <property type="entry name" value="Low-specificity L-threonine aldolase"/>
    <property type="match status" value="1"/>
</dbReference>
<dbReference type="PANTHER" id="PTHR48097">
    <property type="entry name" value="L-THREONINE ALDOLASE-RELATED"/>
    <property type="match status" value="1"/>
</dbReference>
<comment type="similarity">
    <text evidence="2">Belongs to the threonine aldolase family.</text>
</comment>
<dbReference type="InterPro" id="IPR015421">
    <property type="entry name" value="PyrdxlP-dep_Trfase_major"/>
</dbReference>
<evidence type="ECO:0000313" key="8">
    <source>
        <dbReference type="Proteomes" id="UP000184375"/>
    </source>
</evidence>